<dbReference type="EMBL" id="LQZG01000002">
    <property type="protein sequence ID" value="OAB87460.1"/>
    <property type="molecule type" value="Genomic_DNA"/>
</dbReference>
<comment type="caution">
    <text evidence="1">The sequence shown here is derived from an EMBL/GenBank/DDBJ whole genome shotgun (WGS) entry which is preliminary data.</text>
</comment>
<dbReference type="AlphaFoldDB" id="A0A176QCU0"/>
<name>A0A176QCU0_9MICO</name>
<accession>A0A176QCU0</accession>
<dbReference type="STRING" id="262209.AWH69_05085"/>
<reference evidence="1 2" key="1">
    <citation type="submission" date="2016-01" db="EMBL/GenBank/DDBJ databases">
        <title>Janibacter melonis strain CD11_4 genome sequencing and assembly.</title>
        <authorList>
            <person name="Nair G.R."/>
            <person name="Kaur G."/>
            <person name="Chander A.M."/>
            <person name="Mayilraj S."/>
        </authorList>
    </citation>
    <scope>NUCLEOTIDE SEQUENCE [LARGE SCALE GENOMIC DNA]</scope>
    <source>
        <strain evidence="1 2">CD11-4</strain>
    </source>
</reference>
<proteinExistence type="predicted"/>
<organism evidence="1 2">
    <name type="scientific">Janibacter melonis</name>
    <dbReference type="NCBI Taxonomy" id="262209"/>
    <lineage>
        <taxon>Bacteria</taxon>
        <taxon>Bacillati</taxon>
        <taxon>Actinomycetota</taxon>
        <taxon>Actinomycetes</taxon>
        <taxon>Micrococcales</taxon>
        <taxon>Intrasporangiaceae</taxon>
        <taxon>Janibacter</taxon>
    </lineage>
</organism>
<dbReference type="Proteomes" id="UP000076976">
    <property type="component" value="Unassembled WGS sequence"/>
</dbReference>
<evidence type="ECO:0000313" key="2">
    <source>
        <dbReference type="Proteomes" id="UP000076976"/>
    </source>
</evidence>
<keyword evidence="2" id="KW-1185">Reference proteome</keyword>
<sequence length="101" mass="10750">MFIRAIARRANASGSTGAAGPAGGVADQRWYCATYPSTPCRALEVSSALVYTAPPSWVPSQIGWSLAGWGSASLTRQFQALDHQPSAVTQSTVRLPWELVE</sequence>
<evidence type="ECO:0000313" key="1">
    <source>
        <dbReference type="EMBL" id="OAB87460.1"/>
    </source>
</evidence>
<gene>
    <name evidence="1" type="ORF">AWH69_05085</name>
</gene>
<protein>
    <submittedName>
        <fullName evidence="1">Uncharacterized protein</fullName>
    </submittedName>
</protein>